<reference evidence="3 4" key="1">
    <citation type="submission" date="2019-10" db="EMBL/GenBank/DDBJ databases">
        <authorList>
            <person name="Palmer J.M."/>
        </authorList>
    </citation>
    <scope>NUCLEOTIDE SEQUENCE [LARGE SCALE GENOMIC DNA]</scope>
    <source>
        <strain evidence="3 4">TWF506</strain>
    </source>
</reference>
<evidence type="ECO:0000313" key="3">
    <source>
        <dbReference type="EMBL" id="KAK6513604.1"/>
    </source>
</evidence>
<feature type="compositionally biased region" description="Pro residues" evidence="1">
    <location>
        <begin position="1"/>
        <end position="20"/>
    </location>
</feature>
<keyword evidence="2" id="KW-0812">Transmembrane</keyword>
<feature type="region of interest" description="Disordered" evidence="1">
    <location>
        <begin position="453"/>
        <end position="572"/>
    </location>
</feature>
<dbReference type="AlphaFoldDB" id="A0AAN8RRL8"/>
<gene>
    <name evidence="3" type="ORF">TWF506_008041</name>
</gene>
<evidence type="ECO:0000256" key="1">
    <source>
        <dbReference type="SAM" id="MobiDB-lite"/>
    </source>
</evidence>
<protein>
    <submittedName>
        <fullName evidence="3">Uncharacterized protein</fullName>
    </submittedName>
</protein>
<comment type="caution">
    <text evidence="3">The sequence shown here is derived from an EMBL/GenBank/DDBJ whole genome shotgun (WGS) entry which is preliminary data.</text>
</comment>
<feature type="region of interest" description="Disordered" evidence="1">
    <location>
        <begin position="1"/>
        <end position="28"/>
    </location>
</feature>
<feature type="transmembrane region" description="Helical" evidence="2">
    <location>
        <begin position="200"/>
        <end position="222"/>
    </location>
</feature>
<dbReference type="EMBL" id="JAVHJM010000005">
    <property type="protein sequence ID" value="KAK6513604.1"/>
    <property type="molecule type" value="Genomic_DNA"/>
</dbReference>
<keyword evidence="2" id="KW-0472">Membrane</keyword>
<feature type="compositionally biased region" description="Polar residues" evidence="1">
    <location>
        <begin position="536"/>
        <end position="557"/>
    </location>
</feature>
<accession>A0AAN8RRL8</accession>
<dbReference type="Proteomes" id="UP001307849">
    <property type="component" value="Unassembled WGS sequence"/>
</dbReference>
<organism evidence="3 4">
    <name type="scientific">Arthrobotrys conoides</name>
    <dbReference type="NCBI Taxonomy" id="74498"/>
    <lineage>
        <taxon>Eukaryota</taxon>
        <taxon>Fungi</taxon>
        <taxon>Dikarya</taxon>
        <taxon>Ascomycota</taxon>
        <taxon>Pezizomycotina</taxon>
        <taxon>Orbiliomycetes</taxon>
        <taxon>Orbiliales</taxon>
        <taxon>Orbiliaceae</taxon>
        <taxon>Arthrobotrys</taxon>
    </lineage>
</organism>
<evidence type="ECO:0000313" key="4">
    <source>
        <dbReference type="Proteomes" id="UP001307849"/>
    </source>
</evidence>
<feature type="transmembrane region" description="Helical" evidence="2">
    <location>
        <begin position="153"/>
        <end position="180"/>
    </location>
</feature>
<keyword evidence="2" id="KW-1133">Transmembrane helix</keyword>
<feature type="region of interest" description="Disordered" evidence="1">
    <location>
        <begin position="42"/>
        <end position="65"/>
    </location>
</feature>
<name>A0AAN8RRL8_9PEZI</name>
<sequence length="572" mass="64142">MFFPSPPPPSTSSSPLPPQPRYRHHHHHHLWKLPKMAENYSNLPTSLSSSSPAPPPQRKSARLRLPPSVEELATTLPTPIEPGIPDLVFPYHISTIRSELTKLRSFATGLQSYCMAIIPDAREKAELGDPPSLKSGWVRDKYFRDTMRLESLLRLWVTTFPALGIYVYDFIPINIIGWMFTAVDDETAYNNIIVSRTRLLLSLEVFLRSTIPLYLLKILVYFQIRFVGEKGMFGLIPKGQLVQCCEEVLQTCELVEKSHTMKVLEADAINNIKDIKWWVSRLKRDPETGCFLPSEPFRPDGAKASTYEEINNAQEETGKNEKTVTQNNQTAGKAGRFDKMPVNVKFRILNAKKIRSSNPEDPVSLDTTIKASTINGIDATYSTKGSQNMGDTDITDMANKWNKFRGLPKSISRSFPAEEMNGVFQNMDLDLNKIICSIKPREYEDVDMETEIARSDEMELDNGSPRQADAEKSDSNGTDIELEDKTDELWTPQGIKNARVSQIASSGSTVERTKKRLPTGPPEVEDEPIALETGPSGISTPGSTFSSVHSFDKSGSASPYKKRKLDDIPEDN</sequence>
<evidence type="ECO:0000256" key="2">
    <source>
        <dbReference type="SAM" id="Phobius"/>
    </source>
</evidence>
<feature type="compositionally biased region" description="Polar residues" evidence="1">
    <location>
        <begin position="499"/>
        <end position="510"/>
    </location>
</feature>
<proteinExistence type="predicted"/>
<keyword evidence="4" id="KW-1185">Reference proteome</keyword>